<dbReference type="GO" id="GO:0120115">
    <property type="term" value="C:Lsm2-8 complex"/>
    <property type="evidence" value="ECO:0007669"/>
    <property type="project" value="UniProtKB-ARBA"/>
</dbReference>
<evidence type="ECO:0000256" key="7">
    <source>
        <dbReference type="ARBA" id="ARBA00023242"/>
    </source>
</evidence>
<keyword evidence="5" id="KW-0694">RNA-binding</keyword>
<evidence type="ECO:0000313" key="11">
    <source>
        <dbReference type="EMBL" id="KAL2507651.1"/>
    </source>
</evidence>
<reference evidence="12" key="1">
    <citation type="submission" date="2024-07" db="EMBL/GenBank/DDBJ databases">
        <title>Two chromosome-level genome assemblies of Korean endemic species Abeliophyllum distichum and Forsythia ovata (Oleaceae).</title>
        <authorList>
            <person name="Jang H."/>
        </authorList>
    </citation>
    <scope>NUCLEOTIDE SEQUENCE [LARGE SCALE GENOMIC DNA]</scope>
</reference>
<protein>
    <submittedName>
        <fullName evidence="11">U6 snRNA-associated Sm-like protein LSm4</fullName>
    </submittedName>
</protein>
<feature type="region of interest" description="Disordered" evidence="9">
    <location>
        <begin position="294"/>
        <end position="364"/>
    </location>
</feature>
<evidence type="ECO:0000256" key="4">
    <source>
        <dbReference type="ARBA" id="ARBA00022728"/>
    </source>
</evidence>
<dbReference type="Gene3D" id="1.20.120.430">
    <property type="entry name" value="tRNA modification GTPase MnmE domain 2"/>
    <property type="match status" value="1"/>
</dbReference>
<evidence type="ECO:0000256" key="8">
    <source>
        <dbReference type="ARBA" id="ARBA00023274"/>
    </source>
</evidence>
<evidence type="ECO:0000256" key="1">
    <source>
        <dbReference type="ARBA" id="ARBA00004123"/>
    </source>
</evidence>
<organism evidence="11 12">
    <name type="scientific">Forsythia ovata</name>
    <dbReference type="NCBI Taxonomy" id="205694"/>
    <lineage>
        <taxon>Eukaryota</taxon>
        <taxon>Viridiplantae</taxon>
        <taxon>Streptophyta</taxon>
        <taxon>Embryophyta</taxon>
        <taxon>Tracheophyta</taxon>
        <taxon>Spermatophyta</taxon>
        <taxon>Magnoliopsida</taxon>
        <taxon>eudicotyledons</taxon>
        <taxon>Gunneridae</taxon>
        <taxon>Pentapetalae</taxon>
        <taxon>asterids</taxon>
        <taxon>lamiids</taxon>
        <taxon>Lamiales</taxon>
        <taxon>Oleaceae</taxon>
        <taxon>Forsythieae</taxon>
        <taxon>Forsythia</taxon>
    </lineage>
</organism>
<evidence type="ECO:0000256" key="9">
    <source>
        <dbReference type="SAM" id="MobiDB-lite"/>
    </source>
</evidence>
<keyword evidence="6" id="KW-0508">mRNA splicing</keyword>
<dbReference type="FunFam" id="2.30.30.100:FF:000005">
    <property type="entry name" value="U6 snRNA-associated Sm-like protein LSm4"/>
    <property type="match status" value="1"/>
</dbReference>
<dbReference type="InterPro" id="IPR010920">
    <property type="entry name" value="LSM_dom_sf"/>
</dbReference>
<evidence type="ECO:0000313" key="12">
    <source>
        <dbReference type="Proteomes" id="UP001604277"/>
    </source>
</evidence>
<comment type="similarity">
    <text evidence="2">Belongs to the snRNP Sm proteins family.</text>
</comment>
<dbReference type="GO" id="GO:0003723">
    <property type="term" value="F:RNA binding"/>
    <property type="evidence" value="ECO:0007669"/>
    <property type="project" value="UniProtKB-KW"/>
</dbReference>
<evidence type="ECO:0000256" key="5">
    <source>
        <dbReference type="ARBA" id="ARBA00022884"/>
    </source>
</evidence>
<dbReference type="InterPro" id="IPR034101">
    <property type="entry name" value="Lsm4"/>
</dbReference>
<dbReference type="SUPFAM" id="SSF50182">
    <property type="entry name" value="Sm-like ribonucleoproteins"/>
    <property type="match status" value="1"/>
</dbReference>
<dbReference type="InterPro" id="IPR001163">
    <property type="entry name" value="Sm_dom_euk/arc"/>
</dbReference>
<dbReference type="Gene3D" id="2.30.30.100">
    <property type="match status" value="1"/>
</dbReference>
<accession>A0ABD1T4L3</accession>
<dbReference type="CDD" id="cd01723">
    <property type="entry name" value="LSm4"/>
    <property type="match status" value="1"/>
</dbReference>
<keyword evidence="8" id="KW-0687">Ribonucleoprotein</keyword>
<evidence type="ECO:0000256" key="2">
    <source>
        <dbReference type="ARBA" id="ARBA00006850"/>
    </source>
</evidence>
<dbReference type="EMBL" id="JBFOLJ010000009">
    <property type="protein sequence ID" value="KAL2507651.1"/>
    <property type="molecule type" value="Genomic_DNA"/>
</dbReference>
<proteinExistence type="inferred from homology"/>
<comment type="caution">
    <text evidence="11">The sequence shown here is derived from an EMBL/GenBank/DDBJ whole genome shotgun (WGS) entry which is preliminary data.</text>
</comment>
<dbReference type="SMART" id="SM00651">
    <property type="entry name" value="Sm"/>
    <property type="match status" value="1"/>
</dbReference>
<dbReference type="GO" id="GO:0000398">
    <property type="term" value="P:mRNA splicing, via spliceosome"/>
    <property type="evidence" value="ECO:0007669"/>
    <property type="project" value="UniProtKB-ARBA"/>
</dbReference>
<keyword evidence="4" id="KW-0747">Spliceosome</keyword>
<name>A0ABD1T4L3_9LAMI</name>
<keyword evidence="12" id="KW-1185">Reference proteome</keyword>
<dbReference type="PANTHER" id="PTHR23338">
    <property type="entry name" value="SMALL NUCLEAR RIBONUCLEOPROTEIN SM"/>
    <property type="match status" value="1"/>
</dbReference>
<feature type="compositionally biased region" description="Gly residues" evidence="9">
    <location>
        <begin position="335"/>
        <end position="364"/>
    </location>
</feature>
<evidence type="ECO:0000259" key="10">
    <source>
        <dbReference type="PROSITE" id="PS52002"/>
    </source>
</evidence>
<gene>
    <name evidence="11" type="ORF">Fot_31298</name>
</gene>
<feature type="domain" description="Sm" evidence="10">
    <location>
        <begin position="217"/>
        <end position="290"/>
    </location>
</feature>
<feature type="compositionally biased region" description="Basic and acidic residues" evidence="9">
    <location>
        <begin position="294"/>
        <end position="305"/>
    </location>
</feature>
<dbReference type="Pfam" id="PF01423">
    <property type="entry name" value="LSM"/>
    <property type="match status" value="1"/>
</dbReference>
<keyword evidence="3" id="KW-0507">mRNA processing</keyword>
<dbReference type="SUPFAM" id="SSF116878">
    <property type="entry name" value="TrmE connector domain"/>
    <property type="match status" value="1"/>
</dbReference>
<dbReference type="InterPro" id="IPR047575">
    <property type="entry name" value="Sm"/>
</dbReference>
<evidence type="ECO:0000256" key="6">
    <source>
        <dbReference type="ARBA" id="ARBA00023187"/>
    </source>
</evidence>
<dbReference type="InterPro" id="IPR027141">
    <property type="entry name" value="LSm4/Sm_D1/D3"/>
</dbReference>
<evidence type="ECO:0000256" key="3">
    <source>
        <dbReference type="ARBA" id="ARBA00022664"/>
    </source>
</evidence>
<dbReference type="GO" id="GO:0005681">
    <property type="term" value="C:spliceosomal complex"/>
    <property type="evidence" value="ECO:0007669"/>
    <property type="project" value="UniProtKB-KW"/>
</dbReference>
<sequence length="364" mass="40737">MKKLAHHLSRSGKPLYILERYLNAYCIFRNLTVLVWDVESQPNRPPVLGASASRPDLVHGPITSMPIMDEKSINNEETAAAETEKIRQREQLVRTLEAFIRLKGSISEEIPLDFWTIDPREVALTLGQISREDISEEVLSNIFAKNKKQEWRGQESIEGKVLKRARHDKTNGEGWWLAVIFRRGRCRMKRSKVGVMKASADVELGTLAVVVLLELRNLPNCSNSSSNKFSLVELKNGETYNGHLVNCDTWMNIHLREVICTSKDGDRFWRMPECYIRGNTIKYLRVPDEVIDKVQEEKSRSDRRPPGVGRGRGRGREDGSKPKGIGRGMEDGAARGMGGGRGRGGSGGKPGGNRGGGRGRAYEG</sequence>
<dbReference type="PROSITE" id="PS52002">
    <property type="entry name" value="SM"/>
    <property type="match status" value="1"/>
</dbReference>
<keyword evidence="7" id="KW-0539">Nucleus</keyword>
<dbReference type="InterPro" id="IPR027368">
    <property type="entry name" value="MnmE_dom2"/>
</dbReference>
<dbReference type="AlphaFoldDB" id="A0ABD1T4L3"/>
<comment type="subcellular location">
    <subcellularLocation>
        <location evidence="1">Nucleus</location>
    </subcellularLocation>
</comment>
<dbReference type="Proteomes" id="UP001604277">
    <property type="component" value="Unassembled WGS sequence"/>
</dbReference>